<evidence type="ECO:0000313" key="3">
    <source>
        <dbReference type="EMBL" id="RDX87196.1"/>
    </source>
</evidence>
<feature type="non-terminal residue" evidence="3">
    <location>
        <position position="194"/>
    </location>
</feature>
<feature type="compositionally biased region" description="Polar residues" evidence="1">
    <location>
        <begin position="67"/>
        <end position="91"/>
    </location>
</feature>
<evidence type="ECO:0000256" key="1">
    <source>
        <dbReference type="SAM" id="MobiDB-lite"/>
    </source>
</evidence>
<feature type="signal peptide" evidence="2">
    <location>
        <begin position="1"/>
        <end position="23"/>
    </location>
</feature>
<evidence type="ECO:0000313" key="4">
    <source>
        <dbReference type="Proteomes" id="UP000257109"/>
    </source>
</evidence>
<proteinExistence type="predicted"/>
<organism evidence="3 4">
    <name type="scientific">Mucuna pruriens</name>
    <name type="common">Velvet bean</name>
    <name type="synonym">Dolichos pruriens</name>
    <dbReference type="NCBI Taxonomy" id="157652"/>
    <lineage>
        <taxon>Eukaryota</taxon>
        <taxon>Viridiplantae</taxon>
        <taxon>Streptophyta</taxon>
        <taxon>Embryophyta</taxon>
        <taxon>Tracheophyta</taxon>
        <taxon>Spermatophyta</taxon>
        <taxon>Magnoliopsida</taxon>
        <taxon>eudicotyledons</taxon>
        <taxon>Gunneridae</taxon>
        <taxon>Pentapetalae</taxon>
        <taxon>rosids</taxon>
        <taxon>fabids</taxon>
        <taxon>Fabales</taxon>
        <taxon>Fabaceae</taxon>
        <taxon>Papilionoideae</taxon>
        <taxon>50 kb inversion clade</taxon>
        <taxon>NPAAA clade</taxon>
        <taxon>indigoferoid/millettioid clade</taxon>
        <taxon>Phaseoleae</taxon>
        <taxon>Mucuna</taxon>
    </lineage>
</organism>
<sequence>FLVLPWRTLQLLLLRYFFYPLLSISSPQLIFDGQTKRGEVFLSPLFCSGLLADPCALIVGSLFNGSSVSSNPSDVVASGSSTQGNEPQRSATLAAEEELPFKVLFREEEESDCLEGVPSWTDLKVTKVYSTYTHPDSLMGMADAIFCRGPWSVEVLPYRTDEFIYKWAVEIKEPFFYFYDTLFSKLGVKLPHRL</sequence>
<protein>
    <submittedName>
        <fullName evidence="3">Uncharacterized protein</fullName>
    </submittedName>
</protein>
<comment type="caution">
    <text evidence="3">The sequence shown here is derived from an EMBL/GenBank/DDBJ whole genome shotgun (WGS) entry which is preliminary data.</text>
</comment>
<dbReference type="Proteomes" id="UP000257109">
    <property type="component" value="Unassembled WGS sequence"/>
</dbReference>
<dbReference type="EMBL" id="QJKJ01006298">
    <property type="protein sequence ID" value="RDX87196.1"/>
    <property type="molecule type" value="Genomic_DNA"/>
</dbReference>
<keyword evidence="2" id="KW-0732">Signal</keyword>
<feature type="chain" id="PRO_5016935062" evidence="2">
    <location>
        <begin position="24"/>
        <end position="194"/>
    </location>
</feature>
<gene>
    <name evidence="3" type="ORF">CR513_31369</name>
</gene>
<accession>A0A371G9I5</accession>
<evidence type="ECO:0000256" key="2">
    <source>
        <dbReference type="SAM" id="SignalP"/>
    </source>
</evidence>
<feature type="region of interest" description="Disordered" evidence="1">
    <location>
        <begin position="67"/>
        <end position="92"/>
    </location>
</feature>
<reference evidence="3" key="1">
    <citation type="submission" date="2018-05" db="EMBL/GenBank/DDBJ databases">
        <title>Draft genome of Mucuna pruriens seed.</title>
        <authorList>
            <person name="Nnadi N.E."/>
            <person name="Vos R."/>
            <person name="Hasami M.H."/>
            <person name="Devisetty U.K."/>
            <person name="Aguiy J.C."/>
        </authorList>
    </citation>
    <scope>NUCLEOTIDE SEQUENCE [LARGE SCALE GENOMIC DNA]</scope>
    <source>
        <strain evidence="3">JCA_2017</strain>
    </source>
</reference>
<name>A0A371G9I5_MUCPR</name>
<dbReference type="AlphaFoldDB" id="A0A371G9I5"/>
<feature type="non-terminal residue" evidence="3">
    <location>
        <position position="1"/>
    </location>
</feature>
<keyword evidence="4" id="KW-1185">Reference proteome</keyword>